<evidence type="ECO:0000256" key="1">
    <source>
        <dbReference type="SAM" id="MobiDB-lite"/>
    </source>
</evidence>
<keyword evidence="2" id="KW-0812">Transmembrane</keyword>
<evidence type="ECO:0000256" key="2">
    <source>
        <dbReference type="SAM" id="Phobius"/>
    </source>
</evidence>
<evidence type="ECO:0000313" key="3">
    <source>
        <dbReference type="EMBL" id="TGL03917.1"/>
    </source>
</evidence>
<name>A0ABY2LSM4_9LEPT</name>
<dbReference type="RefSeq" id="WP_135574787.1">
    <property type="nucleotide sequence ID" value="NZ_RQFN01000031.1"/>
</dbReference>
<keyword evidence="4" id="KW-1185">Reference proteome</keyword>
<feature type="region of interest" description="Disordered" evidence="1">
    <location>
        <begin position="155"/>
        <end position="175"/>
    </location>
</feature>
<feature type="transmembrane region" description="Helical" evidence="2">
    <location>
        <begin position="42"/>
        <end position="69"/>
    </location>
</feature>
<organism evidence="3 4">
    <name type="scientific">Leptospira montravelensis</name>
    <dbReference type="NCBI Taxonomy" id="2484961"/>
    <lineage>
        <taxon>Bacteria</taxon>
        <taxon>Pseudomonadati</taxon>
        <taxon>Spirochaetota</taxon>
        <taxon>Spirochaetia</taxon>
        <taxon>Leptospirales</taxon>
        <taxon>Leptospiraceae</taxon>
        <taxon>Leptospira</taxon>
    </lineage>
</organism>
<keyword evidence="2" id="KW-0472">Membrane</keyword>
<gene>
    <name evidence="3" type="ORF">EHQ31_07395</name>
</gene>
<sequence>MFGFYLTFFWILIHFFSTEFSWPASIIAPLQFLFWWNLVFSSIWIVLIFIVVFGLLGILLRIPVVGILLQGIRNQVSEIGWYKFLLNRTTVWLVSQTLILSGSYIFGYSNQTETWVYTTSLSAVILGYFIKQNFHKPMANFSSSRSFFIYRKGETDRDYGSPTENFPNEKDVTPP</sequence>
<dbReference type="EMBL" id="RQFO01000009">
    <property type="protein sequence ID" value="TGL03917.1"/>
    <property type="molecule type" value="Genomic_DNA"/>
</dbReference>
<protein>
    <submittedName>
        <fullName evidence="3">Uncharacterized protein</fullName>
    </submittedName>
</protein>
<feature type="transmembrane region" description="Helical" evidence="2">
    <location>
        <begin position="7"/>
        <end position="36"/>
    </location>
</feature>
<reference evidence="4" key="1">
    <citation type="journal article" date="2019" name="PLoS Negl. Trop. Dis.">
        <title>Revisiting the worldwide diversity of Leptospira species in the environment.</title>
        <authorList>
            <person name="Vincent A.T."/>
            <person name="Schiettekatte O."/>
            <person name="Bourhy P."/>
            <person name="Veyrier F.J."/>
            <person name="Picardeau M."/>
        </authorList>
    </citation>
    <scope>NUCLEOTIDE SEQUENCE [LARGE SCALE GENOMIC DNA]</scope>
    <source>
        <strain evidence="4">201800278</strain>
    </source>
</reference>
<feature type="transmembrane region" description="Helical" evidence="2">
    <location>
        <begin position="114"/>
        <end position="130"/>
    </location>
</feature>
<dbReference type="Proteomes" id="UP000297465">
    <property type="component" value="Unassembled WGS sequence"/>
</dbReference>
<keyword evidence="2" id="KW-1133">Transmembrane helix</keyword>
<evidence type="ECO:0000313" key="4">
    <source>
        <dbReference type="Proteomes" id="UP000297465"/>
    </source>
</evidence>
<feature type="transmembrane region" description="Helical" evidence="2">
    <location>
        <begin position="90"/>
        <end position="108"/>
    </location>
</feature>
<proteinExistence type="predicted"/>
<comment type="caution">
    <text evidence="3">The sequence shown here is derived from an EMBL/GenBank/DDBJ whole genome shotgun (WGS) entry which is preliminary data.</text>
</comment>
<accession>A0ABY2LSM4</accession>